<organism evidence="3 4">
    <name type="scientific">Pocillopora meandrina</name>
    <dbReference type="NCBI Taxonomy" id="46732"/>
    <lineage>
        <taxon>Eukaryota</taxon>
        <taxon>Metazoa</taxon>
        <taxon>Cnidaria</taxon>
        <taxon>Anthozoa</taxon>
        <taxon>Hexacorallia</taxon>
        <taxon>Scleractinia</taxon>
        <taxon>Astrocoeniina</taxon>
        <taxon>Pocilloporidae</taxon>
        <taxon>Pocillopora</taxon>
    </lineage>
</organism>
<accession>A0AAU9WGW0</accession>
<feature type="transmembrane region" description="Helical" evidence="2">
    <location>
        <begin position="114"/>
        <end position="141"/>
    </location>
</feature>
<dbReference type="Proteomes" id="UP001159428">
    <property type="component" value="Unassembled WGS sequence"/>
</dbReference>
<protein>
    <recommendedName>
        <fullName evidence="5">Gustatory receptor</fullName>
    </recommendedName>
</protein>
<dbReference type="InterPro" id="IPR026624">
    <property type="entry name" value="CECR6"/>
</dbReference>
<feature type="non-terminal residue" evidence="3">
    <location>
        <position position="312"/>
    </location>
</feature>
<comment type="similarity">
    <text evidence="1">Belongs to the TMEM121 family.</text>
</comment>
<dbReference type="Pfam" id="PF14997">
    <property type="entry name" value="CECR6_TMEM121"/>
    <property type="match status" value="1"/>
</dbReference>
<sequence>MFGENESIFIAKNGIAIVLSILEIRRNRYRLRRVGQENRLTAVRHINMASSLTWLGRFVFFGLITTQSMFLSAYLAKYEGKSNWYFMAFSLSPAVFAWILVLRFKSFLRFKSRYLAWLFRIWGLNILAFVVNIAMVLRIVGDKISKTEFLCPNVLKVILCITPLLLLLLLNTGDLDDSHESKKGREIVSKLCFSMAVDLFDGIEMIYIVLEEREYDFGIPKAFSAAMIALASFSFIVLVIPWQMVETKLTEESKILVRTAIFHNILQIVCVNVPFLVIRAVVYSMFGKDESIFIAKNGIGIVLFSLEIGRNL</sequence>
<evidence type="ECO:0000313" key="3">
    <source>
        <dbReference type="EMBL" id="CAH3111935.1"/>
    </source>
</evidence>
<feature type="transmembrane region" description="Helical" evidence="2">
    <location>
        <begin position="265"/>
        <end position="286"/>
    </location>
</feature>
<dbReference type="InterPro" id="IPR032776">
    <property type="entry name" value="CECR6/TMEM121"/>
</dbReference>
<evidence type="ECO:0000256" key="2">
    <source>
        <dbReference type="SAM" id="Phobius"/>
    </source>
</evidence>
<evidence type="ECO:0000313" key="4">
    <source>
        <dbReference type="Proteomes" id="UP001159428"/>
    </source>
</evidence>
<keyword evidence="2" id="KW-0812">Transmembrane</keyword>
<dbReference type="PANTHER" id="PTHR47399">
    <property type="entry name" value="TRANSMEMBRANE PROTEIN 121B"/>
    <property type="match status" value="1"/>
</dbReference>
<dbReference type="AlphaFoldDB" id="A0AAU9WGW0"/>
<keyword evidence="2" id="KW-1133">Transmembrane helix</keyword>
<name>A0AAU9WGW0_9CNID</name>
<feature type="transmembrane region" description="Helical" evidence="2">
    <location>
        <begin position="153"/>
        <end position="170"/>
    </location>
</feature>
<dbReference type="PANTHER" id="PTHR47399:SF1">
    <property type="entry name" value="TRANSMEMBRANE PROTEIN 121B"/>
    <property type="match status" value="1"/>
</dbReference>
<comment type="caution">
    <text evidence="3">The sequence shown here is derived from an EMBL/GenBank/DDBJ whole genome shotgun (WGS) entry which is preliminary data.</text>
</comment>
<evidence type="ECO:0008006" key="5">
    <source>
        <dbReference type="Google" id="ProtNLM"/>
    </source>
</evidence>
<keyword evidence="4" id="KW-1185">Reference proteome</keyword>
<feature type="transmembrane region" description="Helical" evidence="2">
    <location>
        <begin position="82"/>
        <end position="102"/>
    </location>
</feature>
<feature type="transmembrane region" description="Helical" evidence="2">
    <location>
        <begin position="54"/>
        <end position="76"/>
    </location>
</feature>
<keyword evidence="2" id="KW-0472">Membrane</keyword>
<proteinExistence type="inferred from homology"/>
<evidence type="ECO:0000256" key="1">
    <source>
        <dbReference type="ARBA" id="ARBA00007711"/>
    </source>
</evidence>
<reference evidence="3 4" key="1">
    <citation type="submission" date="2022-05" db="EMBL/GenBank/DDBJ databases">
        <authorList>
            <consortium name="Genoscope - CEA"/>
            <person name="William W."/>
        </authorList>
    </citation>
    <scope>NUCLEOTIDE SEQUENCE [LARGE SCALE GENOMIC DNA]</scope>
</reference>
<gene>
    <name evidence="3" type="ORF">PMEA_00004735</name>
</gene>
<dbReference type="EMBL" id="CALNXJ010000013">
    <property type="protein sequence ID" value="CAH3111935.1"/>
    <property type="molecule type" value="Genomic_DNA"/>
</dbReference>
<feature type="transmembrane region" description="Helical" evidence="2">
    <location>
        <begin position="191"/>
        <end position="210"/>
    </location>
</feature>
<feature type="transmembrane region" description="Helical" evidence="2">
    <location>
        <begin position="222"/>
        <end position="244"/>
    </location>
</feature>